<name>A0A5J4T594_9EUKA</name>
<feature type="compositionally biased region" description="Polar residues" evidence="1">
    <location>
        <begin position="40"/>
        <end position="53"/>
    </location>
</feature>
<evidence type="ECO:0000313" key="2">
    <source>
        <dbReference type="EMBL" id="KAA6352913.1"/>
    </source>
</evidence>
<comment type="caution">
    <text evidence="2">The sequence shown here is derived from an EMBL/GenBank/DDBJ whole genome shotgun (WGS) entry which is preliminary data.</text>
</comment>
<proteinExistence type="predicted"/>
<reference evidence="2 3" key="1">
    <citation type="submission" date="2019-03" db="EMBL/GenBank/DDBJ databases">
        <title>Single cell metagenomics reveals metabolic interactions within the superorganism composed of flagellate Streblomastix strix and complex community of Bacteroidetes bacteria on its surface.</title>
        <authorList>
            <person name="Treitli S.C."/>
            <person name="Kolisko M."/>
            <person name="Husnik F."/>
            <person name="Keeling P."/>
            <person name="Hampl V."/>
        </authorList>
    </citation>
    <scope>NUCLEOTIDE SEQUENCE [LARGE SCALE GENOMIC DNA]</scope>
    <source>
        <strain evidence="2">ST1C</strain>
    </source>
</reference>
<accession>A0A5J4T594</accession>
<evidence type="ECO:0000313" key="3">
    <source>
        <dbReference type="Proteomes" id="UP000324800"/>
    </source>
</evidence>
<feature type="non-terminal residue" evidence="2">
    <location>
        <position position="1"/>
    </location>
</feature>
<evidence type="ECO:0000256" key="1">
    <source>
        <dbReference type="SAM" id="MobiDB-lite"/>
    </source>
</evidence>
<dbReference type="EMBL" id="SNRW01039089">
    <property type="protein sequence ID" value="KAA6352913.1"/>
    <property type="molecule type" value="Genomic_DNA"/>
</dbReference>
<dbReference type="AlphaFoldDB" id="A0A5J4T594"/>
<dbReference type="Proteomes" id="UP000324800">
    <property type="component" value="Unassembled WGS sequence"/>
</dbReference>
<gene>
    <name evidence="2" type="ORF">EZS28_051559</name>
</gene>
<protein>
    <submittedName>
        <fullName evidence="2">Uncharacterized protein</fullName>
    </submittedName>
</protein>
<organism evidence="2 3">
    <name type="scientific">Streblomastix strix</name>
    <dbReference type="NCBI Taxonomy" id="222440"/>
    <lineage>
        <taxon>Eukaryota</taxon>
        <taxon>Metamonada</taxon>
        <taxon>Preaxostyla</taxon>
        <taxon>Oxymonadida</taxon>
        <taxon>Streblomastigidae</taxon>
        <taxon>Streblomastix</taxon>
    </lineage>
</organism>
<sequence length="53" mass="6092">DPIRRITAHDILQVPEVISSRRYWTTRKSSHRLGDAQETAEAQQPTNATDARF</sequence>
<feature type="region of interest" description="Disordered" evidence="1">
    <location>
        <begin position="26"/>
        <end position="53"/>
    </location>
</feature>